<dbReference type="Gene3D" id="3.30.1250.10">
    <property type="entry name" value="Ribosome maturation protein SBDS, N-terminal domain"/>
    <property type="match status" value="1"/>
</dbReference>
<dbReference type="SMR" id="G4ZQN0"/>
<evidence type="ECO:0000256" key="1">
    <source>
        <dbReference type="ARBA" id="ARBA00004496"/>
    </source>
</evidence>
<dbReference type="InterPro" id="IPR018978">
    <property type="entry name" value="SDO1/SBDS_central"/>
</dbReference>
<comment type="subunit">
    <text evidence="5">Associates with the 60S ribosomal subunit.</text>
</comment>
<keyword evidence="3" id="KW-0963">Cytoplasm</keyword>
<organism evidence="10 11">
    <name type="scientific">Phytophthora sojae (strain P6497)</name>
    <name type="common">Soybean stem and root rot agent</name>
    <name type="synonym">Phytophthora megasperma f. sp. glycines</name>
    <dbReference type="NCBI Taxonomy" id="1094619"/>
    <lineage>
        <taxon>Eukaryota</taxon>
        <taxon>Sar</taxon>
        <taxon>Stramenopiles</taxon>
        <taxon>Oomycota</taxon>
        <taxon>Peronosporomycetes</taxon>
        <taxon>Peronosporales</taxon>
        <taxon>Peronosporaceae</taxon>
        <taxon>Phytophthora</taxon>
    </lineage>
</organism>
<keyword evidence="6" id="KW-1133">Transmembrane helix</keyword>
<dbReference type="Gene3D" id="1.10.10.900">
    <property type="entry name" value="SBDS protein C-terminal domain, subdomain 1"/>
    <property type="match status" value="1"/>
</dbReference>
<feature type="transmembrane region" description="Helical" evidence="6">
    <location>
        <begin position="119"/>
        <end position="135"/>
    </location>
</feature>
<accession>G4ZQN0</accession>
<comment type="similarity">
    <text evidence="2">Belongs to the SDO1/SBDS family.</text>
</comment>
<keyword evidence="6" id="KW-0812">Transmembrane</keyword>
<dbReference type="PANTHER" id="PTHR10927:SF1">
    <property type="entry name" value="RIBOSOME MATURATION PROTEIN SBDS"/>
    <property type="match status" value="1"/>
</dbReference>
<proteinExistence type="inferred from homology"/>
<keyword evidence="4" id="KW-0690">Ribosome biogenesis</keyword>
<feature type="domain" description="Ribosome maturation protein SDO1/SBDS N-terminal" evidence="7">
    <location>
        <begin position="17"/>
        <end position="104"/>
    </location>
</feature>
<evidence type="ECO:0000256" key="6">
    <source>
        <dbReference type="SAM" id="Phobius"/>
    </source>
</evidence>
<evidence type="ECO:0000259" key="7">
    <source>
        <dbReference type="Pfam" id="PF01172"/>
    </source>
</evidence>
<dbReference type="Pfam" id="PF20268">
    <property type="entry name" value="SBDS_C"/>
    <property type="match status" value="1"/>
</dbReference>
<name>G4ZQN0_PHYSP</name>
<protein>
    <recommendedName>
        <fullName evidence="12">SBDS family rRNA metabolism protein</fullName>
    </recommendedName>
</protein>
<dbReference type="Pfam" id="PF01172">
    <property type="entry name" value="SBDS_N"/>
    <property type="match status" value="1"/>
</dbReference>
<comment type="subcellular location">
    <subcellularLocation>
        <location evidence="1">Cytoplasm</location>
    </subcellularLocation>
</comment>
<dbReference type="InParanoid" id="G4ZQN0"/>
<evidence type="ECO:0000256" key="3">
    <source>
        <dbReference type="ARBA" id="ARBA00022490"/>
    </source>
</evidence>
<dbReference type="InterPro" id="IPR046928">
    <property type="entry name" value="SDO1/SBDS_C"/>
</dbReference>
<keyword evidence="6" id="KW-0472">Membrane</keyword>
<dbReference type="SUPFAM" id="SSF109728">
    <property type="entry name" value="Hypothetical protein AF0491, middle domain"/>
    <property type="match status" value="1"/>
</dbReference>
<evidence type="ECO:0000313" key="11">
    <source>
        <dbReference type="Proteomes" id="UP000002640"/>
    </source>
</evidence>
<feature type="domain" description="Ribosome maturation protein SDO1/SBDS central" evidence="8">
    <location>
        <begin position="140"/>
        <end position="201"/>
    </location>
</feature>
<dbReference type="GO" id="GO:0042254">
    <property type="term" value="P:ribosome biogenesis"/>
    <property type="evidence" value="ECO:0007669"/>
    <property type="project" value="UniProtKB-KW"/>
</dbReference>
<dbReference type="InterPro" id="IPR036786">
    <property type="entry name" value="Ribosome_mat_SBDS_N_sf"/>
</dbReference>
<evidence type="ECO:0000313" key="10">
    <source>
        <dbReference type="EMBL" id="EGZ15887.1"/>
    </source>
</evidence>
<dbReference type="Gene3D" id="3.30.70.240">
    <property type="match status" value="1"/>
</dbReference>
<sequence>MSGGRISQPVGKIVLTNVAVVRMRKGGKRFEIACYKNKVFNWRNGVEEDIDEVLQIAKVYENVSKGKFAKKSDWAKAFGVQSEEQACRAILDHGELQVSEGERKALVEKYALFFSAPNGYIYFIFYTKVFMLYFIRSMYRDIATIVADKCVNPTSNRPYPYTVIERVMKEIHYAVIPNRSAKQQALELIKKLPEHIPLARAKMKIQVTTPASGVKAIKAGLLKEEAEIVEQTGSETVRMVVLITPGSYRIVNSLVQEHTGGQGSLEVIDLKSHQEGEHTIDDEISQKTERLGISNAPVAAAAPTPAPVAATAAATGGETKKARPCSTCGGDFSADMSKYREHFRSEWHRYNLKRKSKKQPVVSEEEFNELDSEDVEAFLSSMS</sequence>
<dbReference type="InterPro" id="IPR019783">
    <property type="entry name" value="SDO1/SBDS_N"/>
</dbReference>
<dbReference type="RefSeq" id="XP_009529636.1">
    <property type="nucleotide sequence ID" value="XM_009531341.1"/>
</dbReference>
<dbReference type="PANTHER" id="PTHR10927">
    <property type="entry name" value="RIBOSOME MATURATION PROTEIN SBDS"/>
    <property type="match status" value="1"/>
</dbReference>
<evidence type="ECO:0000259" key="8">
    <source>
        <dbReference type="Pfam" id="PF09377"/>
    </source>
</evidence>
<dbReference type="SUPFAM" id="SSF89895">
    <property type="entry name" value="FYSH domain"/>
    <property type="match status" value="1"/>
</dbReference>
<dbReference type="GO" id="GO:0005737">
    <property type="term" value="C:cytoplasm"/>
    <property type="evidence" value="ECO:0007669"/>
    <property type="project" value="UniProtKB-SubCell"/>
</dbReference>
<dbReference type="Proteomes" id="UP000002640">
    <property type="component" value="Unassembled WGS sequence"/>
</dbReference>
<dbReference type="AlphaFoldDB" id="G4ZQN0"/>
<feature type="domain" description="Ribosome maturation protein SDO1/SBDS C-terminal" evidence="9">
    <location>
        <begin position="203"/>
        <end position="270"/>
    </location>
</feature>
<dbReference type="InterPro" id="IPR037188">
    <property type="entry name" value="Sdo1/SBDS_central_sf"/>
</dbReference>
<dbReference type="STRING" id="1094619.G4ZQN0"/>
<dbReference type="EMBL" id="JH159155">
    <property type="protein sequence ID" value="EGZ15887.1"/>
    <property type="molecule type" value="Genomic_DNA"/>
</dbReference>
<dbReference type="InterPro" id="IPR018023">
    <property type="entry name" value="Ribosome_mat_SBDS_CS"/>
</dbReference>
<dbReference type="InterPro" id="IPR039100">
    <property type="entry name" value="Sdo1/SBDS-like"/>
</dbReference>
<evidence type="ECO:0000259" key="9">
    <source>
        <dbReference type="Pfam" id="PF20268"/>
    </source>
</evidence>
<dbReference type="KEGG" id="psoj:PHYSODRAFT_360984"/>
<evidence type="ECO:0000256" key="4">
    <source>
        <dbReference type="ARBA" id="ARBA00022517"/>
    </source>
</evidence>
<evidence type="ECO:0000256" key="5">
    <source>
        <dbReference type="ARBA" id="ARBA00049708"/>
    </source>
</evidence>
<dbReference type="GeneID" id="20650151"/>
<gene>
    <name evidence="10" type="ORF">PHYSODRAFT_360984</name>
</gene>
<dbReference type="PROSITE" id="PS01267">
    <property type="entry name" value="UPF0023"/>
    <property type="match status" value="1"/>
</dbReference>
<evidence type="ECO:0008006" key="12">
    <source>
        <dbReference type="Google" id="ProtNLM"/>
    </source>
</evidence>
<keyword evidence="11" id="KW-1185">Reference proteome</keyword>
<dbReference type="OMA" id="CYKNKVF"/>
<dbReference type="Pfam" id="PF09377">
    <property type="entry name" value="SBDS_domain_II"/>
    <property type="match status" value="1"/>
</dbReference>
<evidence type="ECO:0000256" key="2">
    <source>
        <dbReference type="ARBA" id="ARBA00007433"/>
    </source>
</evidence>
<dbReference type="FunCoup" id="G4ZQN0">
    <property type="interactions" value="26"/>
</dbReference>
<reference evidence="10 11" key="1">
    <citation type="journal article" date="2006" name="Science">
        <title>Phytophthora genome sequences uncover evolutionary origins and mechanisms of pathogenesis.</title>
        <authorList>
            <person name="Tyler B.M."/>
            <person name="Tripathy S."/>
            <person name="Zhang X."/>
            <person name="Dehal P."/>
            <person name="Jiang R.H."/>
            <person name="Aerts A."/>
            <person name="Arredondo F.D."/>
            <person name="Baxter L."/>
            <person name="Bensasson D."/>
            <person name="Beynon J.L."/>
            <person name="Chapman J."/>
            <person name="Damasceno C.M."/>
            <person name="Dorrance A.E."/>
            <person name="Dou D."/>
            <person name="Dickerman A.W."/>
            <person name="Dubchak I.L."/>
            <person name="Garbelotto M."/>
            <person name="Gijzen M."/>
            <person name="Gordon S.G."/>
            <person name="Govers F."/>
            <person name="Grunwald N.J."/>
            <person name="Huang W."/>
            <person name="Ivors K.L."/>
            <person name="Jones R.W."/>
            <person name="Kamoun S."/>
            <person name="Krampis K."/>
            <person name="Lamour K.H."/>
            <person name="Lee M.K."/>
            <person name="McDonald W.H."/>
            <person name="Medina M."/>
            <person name="Meijer H.J."/>
            <person name="Nordberg E.K."/>
            <person name="Maclean D.J."/>
            <person name="Ospina-Giraldo M.D."/>
            <person name="Morris P.F."/>
            <person name="Phuntumart V."/>
            <person name="Putnam N.H."/>
            <person name="Rash S."/>
            <person name="Rose J.K."/>
            <person name="Sakihama Y."/>
            <person name="Salamov A.A."/>
            <person name="Savidor A."/>
            <person name="Scheuring C.F."/>
            <person name="Smith B.M."/>
            <person name="Sobral B.W."/>
            <person name="Terry A."/>
            <person name="Torto-Alalibo T.A."/>
            <person name="Win J."/>
            <person name="Xu Z."/>
            <person name="Zhang H."/>
            <person name="Grigoriev I.V."/>
            <person name="Rokhsar D.S."/>
            <person name="Boore J.L."/>
        </authorList>
    </citation>
    <scope>NUCLEOTIDE SEQUENCE [LARGE SCALE GENOMIC DNA]</scope>
    <source>
        <strain evidence="10 11">P6497</strain>
    </source>
</reference>